<reference evidence="1" key="1">
    <citation type="journal article" date="2021" name="Proc. Natl. Acad. Sci. U.S.A.">
        <title>A Catalog of Tens of Thousands of Viruses from Human Metagenomes Reveals Hidden Associations with Chronic Diseases.</title>
        <authorList>
            <person name="Tisza M.J."/>
            <person name="Buck C.B."/>
        </authorList>
    </citation>
    <scope>NUCLEOTIDE SEQUENCE</scope>
    <source>
        <strain evidence="1">Ct0jG3</strain>
    </source>
</reference>
<accession>A0A8S5NTC3</accession>
<proteinExistence type="predicted"/>
<protein>
    <submittedName>
        <fullName evidence="1">Uncharacterized protein</fullName>
    </submittedName>
</protein>
<evidence type="ECO:0000313" key="1">
    <source>
        <dbReference type="EMBL" id="DAD97599.1"/>
    </source>
</evidence>
<sequence>MGTPTNSRGENVDEIILSWPNVSLTYMEHRNGMSCFAEFREIERSQYGYRLTVGQELHAIRYHGTNYDIFVSPVVVEIRQEGLVVAHLLQKEGAKPILCPWQKELPNGGVYKLRDLYIEPCEHLYEKNRLADVLAGNVREEELRPPGRREITGPPDHGIFWKHGGWRTTGDRISQENLHNFVKLGQQELDL</sequence>
<dbReference type="EMBL" id="BK015244">
    <property type="protein sequence ID" value="DAD97599.1"/>
    <property type="molecule type" value="Genomic_DNA"/>
</dbReference>
<name>A0A8S5NTC3_9CAUD</name>
<organism evidence="1">
    <name type="scientific">Caudovirales sp. ct0jG3</name>
    <dbReference type="NCBI Taxonomy" id="2825756"/>
    <lineage>
        <taxon>Viruses</taxon>
        <taxon>Duplodnaviria</taxon>
        <taxon>Heunggongvirae</taxon>
        <taxon>Uroviricota</taxon>
        <taxon>Caudoviricetes</taxon>
    </lineage>
</organism>